<evidence type="ECO:0000256" key="1">
    <source>
        <dbReference type="ARBA" id="ARBA00004162"/>
    </source>
</evidence>
<dbReference type="InterPro" id="IPR025713">
    <property type="entry name" value="MotB-like_N_dom"/>
</dbReference>
<evidence type="ECO:0000313" key="9">
    <source>
        <dbReference type="EMBL" id="SFN68299.1"/>
    </source>
</evidence>
<keyword evidence="3" id="KW-1003">Cell membrane</keyword>
<name>A0A1I5B1F6_9GAMM</name>
<dbReference type="PANTHER" id="PTHR30329:SF21">
    <property type="entry name" value="LIPOPROTEIN YIAD-RELATED"/>
    <property type="match status" value="1"/>
</dbReference>
<evidence type="ECO:0000256" key="7">
    <source>
        <dbReference type="PROSITE-ProRule" id="PRU00473"/>
    </source>
</evidence>
<dbReference type="InterPro" id="IPR050330">
    <property type="entry name" value="Bact_OuterMem_StrucFunc"/>
</dbReference>
<comment type="similarity">
    <text evidence="2">Belongs to the MotB family.</text>
</comment>
<keyword evidence="4" id="KW-0812">Transmembrane</keyword>
<keyword evidence="5" id="KW-1133">Transmembrane helix</keyword>
<dbReference type="Proteomes" id="UP000242222">
    <property type="component" value="Unassembled WGS sequence"/>
</dbReference>
<evidence type="ECO:0000256" key="5">
    <source>
        <dbReference type="ARBA" id="ARBA00022989"/>
    </source>
</evidence>
<evidence type="ECO:0000256" key="2">
    <source>
        <dbReference type="ARBA" id="ARBA00008914"/>
    </source>
</evidence>
<proteinExistence type="inferred from homology"/>
<dbReference type="Pfam" id="PF13677">
    <property type="entry name" value="MotB_plug"/>
    <property type="match status" value="1"/>
</dbReference>
<feature type="domain" description="OmpA-like" evidence="8">
    <location>
        <begin position="144"/>
        <end position="263"/>
    </location>
</feature>
<dbReference type="Pfam" id="PF00691">
    <property type="entry name" value="OmpA"/>
    <property type="match status" value="1"/>
</dbReference>
<comment type="subcellular location">
    <subcellularLocation>
        <location evidence="1">Cell membrane</location>
        <topology evidence="1">Single-pass membrane protein</topology>
    </subcellularLocation>
</comment>
<dbReference type="CDD" id="cd07185">
    <property type="entry name" value="OmpA_C-like"/>
    <property type="match status" value="1"/>
</dbReference>
<sequence>MAFADFTLAMMALFMVLWIAATVNQEQRHAIAAELQGKELSTLSCSSYNPLHMHGEPGDMSTKDNSPIFSPAVTAKNISMAPDEIKIFKLNDEHRDNVSSKQVAKNDAFEDNDELIDLINKVSRILRSMDAQNNVTLESLPQGLRILIQDSSQRMMFTRGSAVMTPFFQRLLTELVPVFNQLDNHILINGHTDSVRYSDNAAYDNWNLSADRALAAQRVLKQAGLADQQIIQVSGMADSTLLDQDNPQADKNRRIEIMVLTKRASDALYELLGYNGQKAVQAAASKLK</sequence>
<dbReference type="AlphaFoldDB" id="A0A1I5B1F6"/>
<dbReference type="PROSITE" id="PS51123">
    <property type="entry name" value="OMPA_2"/>
    <property type="match status" value="1"/>
</dbReference>
<dbReference type="InterPro" id="IPR036737">
    <property type="entry name" value="OmpA-like_sf"/>
</dbReference>
<evidence type="ECO:0000256" key="4">
    <source>
        <dbReference type="ARBA" id="ARBA00022692"/>
    </source>
</evidence>
<evidence type="ECO:0000313" key="10">
    <source>
        <dbReference type="Proteomes" id="UP000242222"/>
    </source>
</evidence>
<keyword evidence="10" id="KW-1185">Reference proteome</keyword>
<dbReference type="EMBL" id="FOVC01000014">
    <property type="protein sequence ID" value="SFN68299.1"/>
    <property type="molecule type" value="Genomic_DNA"/>
</dbReference>
<dbReference type="PANTHER" id="PTHR30329">
    <property type="entry name" value="STATOR ELEMENT OF FLAGELLAR MOTOR COMPLEX"/>
    <property type="match status" value="1"/>
</dbReference>
<evidence type="ECO:0000259" key="8">
    <source>
        <dbReference type="PROSITE" id="PS51123"/>
    </source>
</evidence>
<dbReference type="GO" id="GO:0005886">
    <property type="term" value="C:plasma membrane"/>
    <property type="evidence" value="ECO:0007669"/>
    <property type="project" value="UniProtKB-SubCell"/>
</dbReference>
<dbReference type="Gene3D" id="3.30.1330.60">
    <property type="entry name" value="OmpA-like domain"/>
    <property type="match status" value="1"/>
</dbReference>
<keyword evidence="6 7" id="KW-0472">Membrane</keyword>
<evidence type="ECO:0000256" key="3">
    <source>
        <dbReference type="ARBA" id="ARBA00022475"/>
    </source>
</evidence>
<protein>
    <submittedName>
        <fullName evidence="9">Chemotaxis protein MotB</fullName>
    </submittedName>
</protein>
<dbReference type="STRING" id="1367852.SAMN05216516_1148"/>
<evidence type="ECO:0000256" key="6">
    <source>
        <dbReference type="ARBA" id="ARBA00023136"/>
    </source>
</evidence>
<dbReference type="SUPFAM" id="SSF103088">
    <property type="entry name" value="OmpA-like"/>
    <property type="match status" value="1"/>
</dbReference>
<organism evidence="9 10">
    <name type="scientific">Izhakiella capsodis</name>
    <dbReference type="NCBI Taxonomy" id="1367852"/>
    <lineage>
        <taxon>Bacteria</taxon>
        <taxon>Pseudomonadati</taxon>
        <taxon>Pseudomonadota</taxon>
        <taxon>Gammaproteobacteria</taxon>
        <taxon>Enterobacterales</taxon>
        <taxon>Erwiniaceae</taxon>
        <taxon>Izhakiella</taxon>
    </lineage>
</organism>
<accession>A0A1I5B1F6</accession>
<gene>
    <name evidence="9" type="ORF">SAMN05216516_1148</name>
</gene>
<reference evidence="10" key="1">
    <citation type="submission" date="2016-10" db="EMBL/GenBank/DDBJ databases">
        <authorList>
            <person name="Varghese N."/>
            <person name="Submissions S."/>
        </authorList>
    </citation>
    <scope>NUCLEOTIDE SEQUENCE [LARGE SCALE GENOMIC DNA]</scope>
    <source>
        <strain evidence="10">N6PO6</strain>
    </source>
</reference>
<dbReference type="InterPro" id="IPR006665">
    <property type="entry name" value="OmpA-like"/>
</dbReference>